<proteinExistence type="predicted"/>
<reference evidence="1" key="1">
    <citation type="journal article" date="2018" name="PLoS Negl. Trop. Dis.">
        <title>An insight into the salivary gland and fat body transcriptome of Panstrongylus lignarius (Hemiptera: Heteroptera), the main vector of Chagas disease in Peru.</title>
        <authorList>
            <person name="Nevoa J.C."/>
            <person name="Mendes M.T."/>
            <person name="da Silva M.V."/>
            <person name="Soares S.C."/>
            <person name="Oliveira C.J.F."/>
            <person name="Ribeiro J.M.C."/>
        </authorList>
    </citation>
    <scope>NUCLEOTIDE SEQUENCE</scope>
</reference>
<accession>A0A224Y1E7</accession>
<dbReference type="AlphaFoldDB" id="A0A224Y1E7"/>
<name>A0A224Y1E7_9HEMI</name>
<sequence>MKFFFVILISKVYFAFHTRFKFWGRISARKPEIQWVLTGKQFEEPLQYLHLLWLLQIDSLSKNNSLSQ</sequence>
<evidence type="ECO:0000313" key="1">
    <source>
        <dbReference type="EMBL" id="JAW16318.1"/>
    </source>
</evidence>
<protein>
    <submittedName>
        <fullName evidence="1">Putative secreted protein</fullName>
    </submittedName>
</protein>
<dbReference type="EMBL" id="GFTR01000108">
    <property type="protein sequence ID" value="JAW16318.1"/>
    <property type="molecule type" value="Transcribed_RNA"/>
</dbReference>
<organism evidence="1">
    <name type="scientific">Panstrongylus lignarius</name>
    <dbReference type="NCBI Taxonomy" id="156445"/>
    <lineage>
        <taxon>Eukaryota</taxon>
        <taxon>Metazoa</taxon>
        <taxon>Ecdysozoa</taxon>
        <taxon>Arthropoda</taxon>
        <taxon>Hexapoda</taxon>
        <taxon>Insecta</taxon>
        <taxon>Pterygota</taxon>
        <taxon>Neoptera</taxon>
        <taxon>Paraneoptera</taxon>
        <taxon>Hemiptera</taxon>
        <taxon>Heteroptera</taxon>
        <taxon>Panheteroptera</taxon>
        <taxon>Cimicomorpha</taxon>
        <taxon>Reduviidae</taxon>
        <taxon>Triatominae</taxon>
        <taxon>Panstrongylus</taxon>
    </lineage>
</organism>